<dbReference type="PIRSF" id="PIRSF000303">
    <property type="entry name" value="Glutathion_perox"/>
    <property type="match status" value="1"/>
</dbReference>
<evidence type="ECO:0000256" key="3">
    <source>
        <dbReference type="ARBA" id="ARBA00023002"/>
    </source>
</evidence>
<comment type="caution">
    <text evidence="6">The sequence shown here is derived from an EMBL/GenBank/DDBJ whole genome shotgun (WGS) entry which is preliminary data.</text>
</comment>
<dbReference type="SUPFAM" id="SSF52833">
    <property type="entry name" value="Thioredoxin-like"/>
    <property type="match status" value="1"/>
</dbReference>
<evidence type="ECO:0000256" key="2">
    <source>
        <dbReference type="ARBA" id="ARBA00022559"/>
    </source>
</evidence>
<sequence>MKTIILAILLLIQPMATSIYDFKINSLEGELVDFARYKGKTLLIVNVASKCGYTPQYGDLEKLHEQFGNKVTILGFPANNFGSQEPGSNADIASFCQKNYGVKFQMFEKISVKGADQHPLYTWLKEKTGSEPGWNFSKYLVKPDGTVKFFASGVNPLDKQIIDEIN</sequence>
<evidence type="ECO:0000256" key="5">
    <source>
        <dbReference type="RuleBase" id="RU000499"/>
    </source>
</evidence>
<accession>A0AAP2E084</accession>
<dbReference type="PROSITE" id="PS00460">
    <property type="entry name" value="GLUTATHIONE_PEROXID_1"/>
    <property type="match status" value="1"/>
</dbReference>
<gene>
    <name evidence="6" type="ORF">KK062_20565</name>
</gene>
<evidence type="ECO:0000256" key="4">
    <source>
        <dbReference type="PIRSR" id="PIRSR000303-1"/>
    </source>
</evidence>
<evidence type="ECO:0000313" key="6">
    <source>
        <dbReference type="EMBL" id="MBT1710646.1"/>
    </source>
</evidence>
<dbReference type="Pfam" id="PF00255">
    <property type="entry name" value="GSHPx"/>
    <property type="match status" value="1"/>
</dbReference>
<dbReference type="InterPro" id="IPR036249">
    <property type="entry name" value="Thioredoxin-like_sf"/>
</dbReference>
<dbReference type="InterPro" id="IPR029759">
    <property type="entry name" value="GPX_AS"/>
</dbReference>
<name>A0AAP2E084_9BACT</name>
<keyword evidence="2 5" id="KW-0575">Peroxidase</keyword>
<evidence type="ECO:0000313" key="7">
    <source>
        <dbReference type="Proteomes" id="UP001319080"/>
    </source>
</evidence>
<organism evidence="6 7">
    <name type="scientific">Dawidia cretensis</name>
    <dbReference type="NCBI Taxonomy" id="2782350"/>
    <lineage>
        <taxon>Bacteria</taxon>
        <taxon>Pseudomonadati</taxon>
        <taxon>Bacteroidota</taxon>
        <taxon>Cytophagia</taxon>
        <taxon>Cytophagales</taxon>
        <taxon>Chryseotaleaceae</taxon>
        <taxon>Dawidia</taxon>
    </lineage>
</organism>
<protein>
    <recommendedName>
        <fullName evidence="5">Glutathione peroxidase</fullName>
    </recommendedName>
</protein>
<dbReference type="CDD" id="cd00340">
    <property type="entry name" value="GSH_Peroxidase"/>
    <property type="match status" value="1"/>
</dbReference>
<dbReference type="GO" id="GO:0004601">
    <property type="term" value="F:peroxidase activity"/>
    <property type="evidence" value="ECO:0007669"/>
    <property type="project" value="UniProtKB-KW"/>
</dbReference>
<dbReference type="Proteomes" id="UP001319080">
    <property type="component" value="Unassembled WGS sequence"/>
</dbReference>
<feature type="active site" evidence="4">
    <location>
        <position position="51"/>
    </location>
</feature>
<dbReference type="PANTHER" id="PTHR11592:SF78">
    <property type="entry name" value="GLUTATHIONE PEROXIDASE"/>
    <property type="match status" value="1"/>
</dbReference>
<keyword evidence="3 5" id="KW-0560">Oxidoreductase</keyword>
<proteinExistence type="inferred from homology"/>
<dbReference type="PROSITE" id="PS51355">
    <property type="entry name" value="GLUTATHIONE_PEROXID_3"/>
    <property type="match status" value="1"/>
</dbReference>
<dbReference type="InterPro" id="IPR000889">
    <property type="entry name" value="Glutathione_peroxidase"/>
</dbReference>
<evidence type="ECO:0000256" key="1">
    <source>
        <dbReference type="ARBA" id="ARBA00006926"/>
    </source>
</evidence>
<dbReference type="AlphaFoldDB" id="A0AAP2E084"/>
<dbReference type="Gene3D" id="3.40.30.10">
    <property type="entry name" value="Glutaredoxin"/>
    <property type="match status" value="1"/>
</dbReference>
<reference evidence="6 7" key="1">
    <citation type="submission" date="2021-05" db="EMBL/GenBank/DDBJ databases">
        <title>A Polyphasic approach of four new species of the genus Ohtaekwangia: Ohtaekwangia histidinii sp. nov., Ohtaekwangia cretensis sp. nov., Ohtaekwangia indiensis sp. nov., Ohtaekwangia reichenbachii sp. nov. from diverse environment.</title>
        <authorList>
            <person name="Octaviana S."/>
        </authorList>
    </citation>
    <scope>NUCLEOTIDE SEQUENCE [LARGE SCALE GENOMIC DNA]</scope>
    <source>
        <strain evidence="6 7">PWU5</strain>
    </source>
</reference>
<keyword evidence="7" id="KW-1185">Reference proteome</keyword>
<dbReference type="RefSeq" id="WP_254086221.1">
    <property type="nucleotide sequence ID" value="NZ_JAHESE010000024.1"/>
</dbReference>
<dbReference type="PANTHER" id="PTHR11592">
    <property type="entry name" value="GLUTATHIONE PEROXIDASE"/>
    <property type="match status" value="1"/>
</dbReference>
<dbReference type="EMBL" id="JAHESE010000024">
    <property type="protein sequence ID" value="MBT1710646.1"/>
    <property type="molecule type" value="Genomic_DNA"/>
</dbReference>
<comment type="similarity">
    <text evidence="1 5">Belongs to the glutathione peroxidase family.</text>
</comment>
<dbReference type="PRINTS" id="PR01011">
    <property type="entry name" value="GLUTPROXDASE"/>
</dbReference>
<dbReference type="GO" id="GO:0006979">
    <property type="term" value="P:response to oxidative stress"/>
    <property type="evidence" value="ECO:0007669"/>
    <property type="project" value="InterPro"/>
</dbReference>